<dbReference type="SMART" id="SM00034">
    <property type="entry name" value="CLECT"/>
    <property type="match status" value="2"/>
</dbReference>
<dbReference type="InterPro" id="IPR001304">
    <property type="entry name" value="C-type_lectin-like"/>
</dbReference>
<dbReference type="OrthoDB" id="6369810at2759"/>
<dbReference type="PANTHER" id="PTHR45784:SF3">
    <property type="entry name" value="C-TYPE LECTIN DOMAIN FAMILY 4 MEMBER K-LIKE-RELATED"/>
    <property type="match status" value="1"/>
</dbReference>
<evidence type="ECO:0000313" key="3">
    <source>
        <dbReference type="Proteomes" id="UP000472260"/>
    </source>
</evidence>
<dbReference type="PROSITE" id="PS50041">
    <property type="entry name" value="C_TYPE_LECTIN_2"/>
    <property type="match status" value="2"/>
</dbReference>
<dbReference type="Gene3D" id="3.10.100.10">
    <property type="entry name" value="Mannose-Binding Protein A, subunit A"/>
    <property type="match status" value="2"/>
</dbReference>
<protein>
    <submittedName>
        <fullName evidence="2">Macrophage mannose receptor 1-like</fullName>
    </submittedName>
</protein>
<feature type="domain" description="C-type lectin" evidence="1">
    <location>
        <begin position="167"/>
        <end position="269"/>
    </location>
</feature>
<dbReference type="CDD" id="cd03602">
    <property type="entry name" value="CLECT_1"/>
    <property type="match status" value="1"/>
</dbReference>
<dbReference type="RefSeq" id="XP_016346372.1">
    <property type="nucleotide sequence ID" value="XM_016490886.1"/>
</dbReference>
<dbReference type="InterPro" id="IPR016187">
    <property type="entry name" value="CTDL_fold"/>
</dbReference>
<feature type="domain" description="C-type lectin" evidence="1">
    <location>
        <begin position="37"/>
        <end position="155"/>
    </location>
</feature>
<dbReference type="KEGG" id="sanh:107692015"/>
<evidence type="ECO:0000259" key="1">
    <source>
        <dbReference type="PROSITE" id="PS50041"/>
    </source>
</evidence>
<reference evidence="2" key="1">
    <citation type="submission" date="2025-08" db="UniProtKB">
        <authorList>
            <consortium name="Ensembl"/>
        </authorList>
    </citation>
    <scope>IDENTIFICATION</scope>
</reference>
<evidence type="ECO:0000313" key="2">
    <source>
        <dbReference type="Ensembl" id="ENSSANP00000013216.1"/>
    </source>
</evidence>
<keyword evidence="3" id="KW-1185">Reference proteome</keyword>
<dbReference type="SUPFAM" id="SSF56436">
    <property type="entry name" value="C-type lectin-like"/>
    <property type="match status" value="2"/>
</dbReference>
<gene>
    <name evidence="2" type="primary">LOC107692015</name>
</gene>
<dbReference type="Ensembl" id="ENSSANT00000014111.1">
    <property type="protein sequence ID" value="ENSSANP00000013216.1"/>
    <property type="gene ID" value="ENSSANG00000007057.1"/>
</dbReference>
<dbReference type="Proteomes" id="UP000472260">
    <property type="component" value="Unassembled WGS sequence"/>
</dbReference>
<accession>A0A671L2J3</accession>
<name>A0A671L2J3_9TELE</name>
<proteinExistence type="predicted"/>
<dbReference type="AlphaFoldDB" id="A0A671L2J3"/>
<dbReference type="Pfam" id="PF00059">
    <property type="entry name" value="Lectin_C"/>
    <property type="match status" value="2"/>
</dbReference>
<reference evidence="2" key="2">
    <citation type="submission" date="2025-09" db="UniProtKB">
        <authorList>
            <consortium name="Ensembl"/>
        </authorList>
    </citation>
    <scope>IDENTIFICATION</scope>
</reference>
<dbReference type="PANTHER" id="PTHR45784">
    <property type="entry name" value="C-TYPE LECTIN DOMAIN FAMILY 20 MEMBER A-RELATED"/>
    <property type="match status" value="1"/>
</dbReference>
<dbReference type="GeneID" id="107692015"/>
<dbReference type="InterPro" id="IPR016186">
    <property type="entry name" value="C-type_lectin-like/link_sf"/>
</dbReference>
<organism evidence="2 3">
    <name type="scientific">Sinocyclocheilus anshuiensis</name>
    <dbReference type="NCBI Taxonomy" id="1608454"/>
    <lineage>
        <taxon>Eukaryota</taxon>
        <taxon>Metazoa</taxon>
        <taxon>Chordata</taxon>
        <taxon>Craniata</taxon>
        <taxon>Vertebrata</taxon>
        <taxon>Euteleostomi</taxon>
        <taxon>Actinopterygii</taxon>
        <taxon>Neopterygii</taxon>
        <taxon>Teleostei</taxon>
        <taxon>Ostariophysi</taxon>
        <taxon>Cypriniformes</taxon>
        <taxon>Cyprinidae</taxon>
        <taxon>Cyprininae</taxon>
        <taxon>Sinocyclocheilus</taxon>
    </lineage>
</organism>
<sequence>MYPFFAKVMDRAMDQKLLLILMICGIHCVTGLYASMESSKNYYFVNESKTFAEAQRYCRENYIDLVTLEDWTDMEELLALENVMSTESAWIGLRKAEHKQWRWADPELYKDGETEYRNWGLKEPTNLGDEYCSVMDFNGKFRDTTCETGRSFICYEPDLYGQKYSKYMLVNKLKSWRDAQSYCRQYHTELVSVRNEDENRQIQQLIPAGNVTYIGLFKDAFVWSDNSTSSLRNWQSGQPDGSGDCVVHLRHSRLWDDEKCSDASPFFCYDRTVVRQILRLKVESDQNVNDPDVKAAILEEIKQKLISQGISVHANLQWKQQANGDVFQREEKMREEL</sequence>